<comment type="caution">
    <text evidence="7">The sequence shown here is derived from an EMBL/GenBank/DDBJ whole genome shotgun (WGS) entry which is preliminary data.</text>
</comment>
<feature type="region of interest" description="Disordered" evidence="5">
    <location>
        <begin position="227"/>
        <end position="247"/>
    </location>
</feature>
<keyword evidence="2 6" id="KW-0812">Transmembrane</keyword>
<dbReference type="GO" id="GO:0050897">
    <property type="term" value="F:cobalt ion binding"/>
    <property type="evidence" value="ECO:0007669"/>
    <property type="project" value="TreeGrafter"/>
</dbReference>
<dbReference type="Proteomes" id="UP000754883">
    <property type="component" value="Unassembled WGS sequence"/>
</dbReference>
<dbReference type="EMBL" id="CABFNO020001240">
    <property type="protein sequence ID" value="CAG9972546.1"/>
    <property type="molecule type" value="Genomic_DNA"/>
</dbReference>
<dbReference type="GO" id="GO:0015087">
    <property type="term" value="F:cobalt ion transmembrane transporter activity"/>
    <property type="evidence" value="ECO:0007669"/>
    <property type="project" value="TreeGrafter"/>
</dbReference>
<feature type="transmembrane region" description="Helical" evidence="6">
    <location>
        <begin position="560"/>
        <end position="580"/>
    </location>
</feature>
<proteinExistence type="predicted"/>
<evidence type="ECO:0000256" key="6">
    <source>
        <dbReference type="SAM" id="Phobius"/>
    </source>
</evidence>
<sequence>MPNNSSHIPSGAQRALQNFANRTVNGQHVTTICNEGTIVIPTDVGGGNNIAIYNDGTVDMPIGVSGGKKTTKYNEPGKSNTTKRSRGAHDRSHRNHYRTHDETNEYDYRNDNTAYGYTHDAFNEPNPTVNDWTEHGNYNGANVYHHGASSGNQLISIDHSWNNNSFGIHNAPGGQVSVPAGSTNNNNIAIYNAPTGKIVMPANVADTNNLAIHNAPNGKIIMPTSGADGSHKNPELSEAQRGGQGCQPTTYEALRDHGADELQLYFLPHISRDPKDERTSGVLCDDQGLCDRLTSSLHLPPFFLQHKAWDSNGFLINRHVAAPEDHDIQSYAGRFLIKIVASANNKWTYSWQFLSFSILWAKNFNDGKVSCVVVCYDDCGQLEGKISDALKNYSPADIKDSPLAIYDAFLQVVIWEYDSALWGFREPVRNIEKAREAFIKDVIAIEIKGESEKITKKYTNMHELSRHSIHMSETLQAASKTVEETLRDIETRLISPESGLGLATMNTKNIVAGIRFSNIFLNNLKLRSDAFVARLENEIQMAYNMVSVYQLKESNESTGLTKFVTHLTLFFLPFTFVAGFWGMNFTQLDSDRKMYVSTDIWMFVVTGFGSTLAAFIVLYYRRIAATTKTVYNKITPAPVRRPTFGLGNQFTWDIGRKA</sequence>
<evidence type="ECO:0000313" key="8">
    <source>
        <dbReference type="Proteomes" id="UP000754883"/>
    </source>
</evidence>
<dbReference type="PANTHER" id="PTHR46494">
    <property type="entry name" value="CORA FAMILY METAL ION TRANSPORTER (EUROFUNG)"/>
    <property type="match status" value="1"/>
</dbReference>
<dbReference type="GO" id="GO:0000287">
    <property type="term" value="F:magnesium ion binding"/>
    <property type="evidence" value="ECO:0007669"/>
    <property type="project" value="TreeGrafter"/>
</dbReference>
<evidence type="ECO:0000256" key="4">
    <source>
        <dbReference type="ARBA" id="ARBA00023136"/>
    </source>
</evidence>
<dbReference type="InterPro" id="IPR045863">
    <property type="entry name" value="CorA_TM1_TM2"/>
</dbReference>
<gene>
    <name evidence="7" type="ORF">CBYS24578_00001102</name>
</gene>
<dbReference type="OrthoDB" id="5207033at2759"/>
<dbReference type="GO" id="GO:0015095">
    <property type="term" value="F:magnesium ion transmembrane transporter activity"/>
    <property type="evidence" value="ECO:0007669"/>
    <property type="project" value="TreeGrafter"/>
</dbReference>
<keyword evidence="4 6" id="KW-0472">Membrane</keyword>
<feature type="region of interest" description="Disordered" evidence="5">
    <location>
        <begin position="65"/>
        <end position="101"/>
    </location>
</feature>
<dbReference type="Gene3D" id="1.20.58.340">
    <property type="entry name" value="Magnesium transport protein CorA, transmembrane region"/>
    <property type="match status" value="1"/>
</dbReference>
<dbReference type="PANTHER" id="PTHR46494:SF1">
    <property type="entry name" value="CORA FAMILY METAL ION TRANSPORTER (EUROFUNG)"/>
    <property type="match status" value="1"/>
</dbReference>
<keyword evidence="3 6" id="KW-1133">Transmembrane helix</keyword>
<dbReference type="AlphaFoldDB" id="A0A9N9XWG6"/>
<feature type="transmembrane region" description="Helical" evidence="6">
    <location>
        <begin position="600"/>
        <end position="620"/>
    </location>
</feature>
<evidence type="ECO:0000256" key="5">
    <source>
        <dbReference type="SAM" id="MobiDB-lite"/>
    </source>
</evidence>
<dbReference type="GO" id="GO:0005886">
    <property type="term" value="C:plasma membrane"/>
    <property type="evidence" value="ECO:0007669"/>
    <property type="project" value="UniProtKB-SubCell"/>
</dbReference>
<feature type="compositionally biased region" description="Basic residues" evidence="5">
    <location>
        <begin position="81"/>
        <end position="97"/>
    </location>
</feature>
<dbReference type="SUPFAM" id="SSF144083">
    <property type="entry name" value="Magnesium transport protein CorA, transmembrane region"/>
    <property type="match status" value="1"/>
</dbReference>
<dbReference type="InterPro" id="IPR002523">
    <property type="entry name" value="MgTranspt_CorA/ZnTranspt_ZntB"/>
</dbReference>
<evidence type="ECO:0000313" key="7">
    <source>
        <dbReference type="EMBL" id="CAG9972546.1"/>
    </source>
</evidence>
<protein>
    <submittedName>
        <fullName evidence="7">Uncharacterized protein</fullName>
    </submittedName>
</protein>
<reference evidence="7" key="1">
    <citation type="submission" date="2021-10" db="EMBL/GenBank/DDBJ databases">
        <authorList>
            <person name="Piombo E."/>
        </authorList>
    </citation>
    <scope>NUCLEOTIDE SEQUENCE</scope>
</reference>
<name>A0A9N9XWG6_9HYPO</name>
<evidence type="ECO:0000256" key="1">
    <source>
        <dbReference type="ARBA" id="ARBA00004651"/>
    </source>
</evidence>
<accession>A0A9N9XWG6</accession>
<evidence type="ECO:0000256" key="3">
    <source>
        <dbReference type="ARBA" id="ARBA00022989"/>
    </source>
</evidence>
<keyword evidence="8" id="KW-1185">Reference proteome</keyword>
<comment type="subcellular location">
    <subcellularLocation>
        <location evidence="1">Cell membrane</location>
        <topology evidence="1">Multi-pass membrane protein</topology>
    </subcellularLocation>
</comment>
<evidence type="ECO:0000256" key="2">
    <source>
        <dbReference type="ARBA" id="ARBA00022692"/>
    </source>
</evidence>
<dbReference type="Pfam" id="PF01544">
    <property type="entry name" value="CorA"/>
    <property type="match status" value="1"/>
</dbReference>
<organism evidence="7 8">
    <name type="scientific">Clonostachys byssicola</name>
    <dbReference type="NCBI Taxonomy" id="160290"/>
    <lineage>
        <taxon>Eukaryota</taxon>
        <taxon>Fungi</taxon>
        <taxon>Dikarya</taxon>
        <taxon>Ascomycota</taxon>
        <taxon>Pezizomycotina</taxon>
        <taxon>Sordariomycetes</taxon>
        <taxon>Hypocreomycetidae</taxon>
        <taxon>Hypocreales</taxon>
        <taxon>Bionectriaceae</taxon>
        <taxon>Clonostachys</taxon>
    </lineage>
</organism>